<evidence type="ECO:0008006" key="4">
    <source>
        <dbReference type="Google" id="ProtNLM"/>
    </source>
</evidence>
<dbReference type="Proteomes" id="UP000639606">
    <property type="component" value="Unassembled WGS sequence"/>
</dbReference>
<proteinExistence type="predicted"/>
<dbReference type="EMBL" id="BMRG01000004">
    <property type="protein sequence ID" value="GGP51823.1"/>
    <property type="molecule type" value="Genomic_DNA"/>
</dbReference>
<evidence type="ECO:0000313" key="3">
    <source>
        <dbReference type="Proteomes" id="UP000639606"/>
    </source>
</evidence>
<name>A0A918EDY2_9PSEU</name>
<comment type="caution">
    <text evidence="2">The sequence shown here is derived from an EMBL/GenBank/DDBJ whole genome shotgun (WGS) entry which is preliminary data.</text>
</comment>
<evidence type="ECO:0000256" key="1">
    <source>
        <dbReference type="SAM" id="MobiDB-lite"/>
    </source>
</evidence>
<protein>
    <recommendedName>
        <fullName evidence="4">Filamentous hemagglutinin</fullName>
    </recommendedName>
</protein>
<feature type="region of interest" description="Disordered" evidence="1">
    <location>
        <begin position="1"/>
        <end position="21"/>
    </location>
</feature>
<keyword evidence="3" id="KW-1185">Reference proteome</keyword>
<accession>A0A918EDY2</accession>
<reference evidence="2" key="2">
    <citation type="submission" date="2020-09" db="EMBL/GenBank/DDBJ databases">
        <authorList>
            <person name="Sun Q."/>
            <person name="Ohkuma M."/>
        </authorList>
    </citation>
    <scope>NUCLEOTIDE SEQUENCE</scope>
    <source>
        <strain evidence="2">JCM 3313</strain>
    </source>
</reference>
<organism evidence="2 3">
    <name type="scientific">Saccharothrix coeruleofusca</name>
    <dbReference type="NCBI Taxonomy" id="33919"/>
    <lineage>
        <taxon>Bacteria</taxon>
        <taxon>Bacillati</taxon>
        <taxon>Actinomycetota</taxon>
        <taxon>Actinomycetes</taxon>
        <taxon>Pseudonocardiales</taxon>
        <taxon>Pseudonocardiaceae</taxon>
        <taxon>Saccharothrix</taxon>
    </lineage>
</organism>
<dbReference type="RefSeq" id="WP_189223391.1">
    <property type="nucleotide sequence ID" value="NZ_BMRG01000004.1"/>
</dbReference>
<gene>
    <name evidence="2" type="ORF">GCM10010185_24850</name>
</gene>
<dbReference type="AlphaFoldDB" id="A0A918EDY2"/>
<sequence length="172" mass="18525">MPKTKKPKKGGVSTANASAGIFTPVVKNLRTGKRPAGSGGNVKPLDVGTYDDLKKREKVGDKLEHDHIPSSAALKKAMEKQLGRKLTPKEARDIHQQGAAIEVPKDVHAKSDTFRGRNTQAQIDADAADLSAAAKRDYATTRQNLINAGYSAKDVDAALDKMRALNRQRGIT</sequence>
<evidence type="ECO:0000313" key="2">
    <source>
        <dbReference type="EMBL" id="GGP51823.1"/>
    </source>
</evidence>
<reference evidence="2" key="1">
    <citation type="journal article" date="2014" name="Int. J. Syst. Evol. Microbiol.">
        <title>Complete genome sequence of Corynebacterium casei LMG S-19264T (=DSM 44701T), isolated from a smear-ripened cheese.</title>
        <authorList>
            <consortium name="US DOE Joint Genome Institute (JGI-PGF)"/>
            <person name="Walter F."/>
            <person name="Albersmeier A."/>
            <person name="Kalinowski J."/>
            <person name="Ruckert C."/>
        </authorList>
    </citation>
    <scope>NUCLEOTIDE SEQUENCE</scope>
    <source>
        <strain evidence="2">JCM 3313</strain>
    </source>
</reference>